<reference evidence="1 2" key="1">
    <citation type="journal article" date="2016" name="Nat. Commun.">
        <title>Thousands of microbial genomes shed light on interconnected biogeochemical processes in an aquifer system.</title>
        <authorList>
            <person name="Anantharaman K."/>
            <person name="Brown C.T."/>
            <person name="Hug L.A."/>
            <person name="Sharon I."/>
            <person name="Castelle C.J."/>
            <person name="Probst A.J."/>
            <person name="Thomas B.C."/>
            <person name="Singh A."/>
            <person name="Wilkins M.J."/>
            <person name="Karaoz U."/>
            <person name="Brodie E.L."/>
            <person name="Williams K.H."/>
            <person name="Hubbard S.S."/>
            <person name="Banfield J.F."/>
        </authorList>
    </citation>
    <scope>NUCLEOTIDE SEQUENCE [LARGE SCALE GENOMIC DNA]</scope>
</reference>
<organism evidence="1 2">
    <name type="scientific">Candidatus Roizmanbacteria bacterium RIFOXYD1_FULL_38_12</name>
    <dbReference type="NCBI Taxonomy" id="1802093"/>
    <lineage>
        <taxon>Bacteria</taxon>
        <taxon>Candidatus Roizmaniibacteriota</taxon>
    </lineage>
</organism>
<gene>
    <name evidence="1" type="ORF">A3K52_03970</name>
</gene>
<comment type="caution">
    <text evidence="1">The sequence shown here is derived from an EMBL/GenBank/DDBJ whole genome shotgun (WGS) entry which is preliminary data.</text>
</comment>
<protein>
    <submittedName>
        <fullName evidence="1">Uncharacterized protein</fullName>
    </submittedName>
</protein>
<dbReference type="Proteomes" id="UP000177050">
    <property type="component" value="Unassembled WGS sequence"/>
</dbReference>
<sequence length="219" mass="24277">MIQDIIDTAAQNRPSTNGVEELNRWLNDFVVTPLSSVPGRRDFGPGEVDFCNVSLVIGQFPTRDTCESDFLPIGGFVTGYPDAEEYGLYTVSGKHQMTNGGFTFNLLPNALDAILDTAAANKPATFEEQKIWFNNLVLAVDNFTGDDANRFNARSVYGGVGSLNWNGYDTNLSYACQYQPIERLSVPGYAGFFLFWGNWTFANPSASFPDWEYIQTGIK</sequence>
<evidence type="ECO:0000313" key="2">
    <source>
        <dbReference type="Proteomes" id="UP000177050"/>
    </source>
</evidence>
<evidence type="ECO:0000313" key="1">
    <source>
        <dbReference type="EMBL" id="OGK73907.1"/>
    </source>
</evidence>
<name>A0A1F7L1A7_9BACT</name>
<proteinExistence type="predicted"/>
<accession>A0A1F7L1A7</accession>
<dbReference type="EMBL" id="MGBR01000001">
    <property type="protein sequence ID" value="OGK73907.1"/>
    <property type="molecule type" value="Genomic_DNA"/>
</dbReference>
<dbReference type="AlphaFoldDB" id="A0A1F7L1A7"/>